<evidence type="ECO:0000256" key="8">
    <source>
        <dbReference type="ARBA" id="ARBA00041682"/>
    </source>
</evidence>
<dbReference type="Gene3D" id="3.40.50.170">
    <property type="entry name" value="Formyl transferase, N-terminal domain"/>
    <property type="match status" value="1"/>
</dbReference>
<comment type="similarity">
    <text evidence="6">Belongs to the GART family.</text>
</comment>
<comment type="pathway">
    <text evidence="1">Purine metabolism; IMP biosynthesis via de novo pathway; N(2)-formyl-N(1)-(5-phospho-D-ribosyl)glycinamide from N(1)-(5-phospho-D-ribosyl)glycinamide (10-formyl THF route): step 1/1.</text>
</comment>
<reference evidence="11" key="1">
    <citation type="submission" date="2021-03" db="EMBL/GenBank/DDBJ databases">
        <authorList>
            <person name="Tagirdzhanova G."/>
        </authorList>
    </citation>
    <scope>NUCLEOTIDE SEQUENCE</scope>
</reference>
<dbReference type="PANTHER" id="PTHR43369:SF2">
    <property type="entry name" value="PHOSPHORIBOSYLGLYCINAMIDE FORMYLTRANSFERASE"/>
    <property type="match status" value="1"/>
</dbReference>
<dbReference type="FunFam" id="3.40.50.170:FF:000009">
    <property type="entry name" value="Phosphoribosylglycinamide formyltransferase (Eurofung)"/>
    <property type="match status" value="1"/>
</dbReference>
<dbReference type="GO" id="GO:0004644">
    <property type="term" value="F:phosphoribosylglycinamide formyltransferase activity"/>
    <property type="evidence" value="ECO:0007669"/>
    <property type="project" value="UniProtKB-EC"/>
</dbReference>
<evidence type="ECO:0000259" key="10">
    <source>
        <dbReference type="Pfam" id="PF00551"/>
    </source>
</evidence>
<dbReference type="SUPFAM" id="SSF53328">
    <property type="entry name" value="Formyltransferase"/>
    <property type="match status" value="1"/>
</dbReference>
<protein>
    <recommendedName>
        <fullName evidence="3">Phosphoribosylglycinamide formyltransferase</fullName>
        <ecNumber evidence="2">2.1.2.2</ecNumber>
    </recommendedName>
    <alternativeName>
        <fullName evidence="8">5'-phosphoribosylglycinamide transformylase</fullName>
    </alternativeName>
    <alternativeName>
        <fullName evidence="7">GAR transformylase</fullName>
    </alternativeName>
</protein>
<dbReference type="AlphaFoldDB" id="A0A8H3G2H5"/>
<proteinExistence type="inferred from homology"/>
<accession>A0A8H3G2H5</accession>
<dbReference type="UniPathway" id="UPA00074">
    <property type="reaction ID" value="UER00126"/>
</dbReference>
<evidence type="ECO:0000256" key="2">
    <source>
        <dbReference type="ARBA" id="ARBA00012254"/>
    </source>
</evidence>
<dbReference type="InterPro" id="IPR004607">
    <property type="entry name" value="GART"/>
</dbReference>
<keyword evidence="5" id="KW-0658">Purine biosynthesis</keyword>
<dbReference type="Proteomes" id="UP000664169">
    <property type="component" value="Unassembled WGS sequence"/>
</dbReference>
<comment type="caution">
    <text evidence="11">The sequence shown here is derived from an EMBL/GenBank/DDBJ whole genome shotgun (WGS) entry which is preliminary data.</text>
</comment>
<evidence type="ECO:0000256" key="3">
    <source>
        <dbReference type="ARBA" id="ARBA00022076"/>
    </source>
</evidence>
<keyword evidence="4" id="KW-0808">Transferase</keyword>
<dbReference type="Pfam" id="PF00551">
    <property type="entry name" value="Formyl_trans_N"/>
    <property type="match status" value="1"/>
</dbReference>
<evidence type="ECO:0000256" key="1">
    <source>
        <dbReference type="ARBA" id="ARBA00005054"/>
    </source>
</evidence>
<comment type="catalytic activity">
    <reaction evidence="9">
        <text>N(1)-(5-phospho-beta-D-ribosyl)glycinamide + (6R)-10-formyltetrahydrofolate = N(2)-formyl-N(1)-(5-phospho-beta-D-ribosyl)glycinamide + (6S)-5,6,7,8-tetrahydrofolate + H(+)</text>
        <dbReference type="Rhea" id="RHEA:15053"/>
        <dbReference type="ChEBI" id="CHEBI:15378"/>
        <dbReference type="ChEBI" id="CHEBI:57453"/>
        <dbReference type="ChEBI" id="CHEBI:143788"/>
        <dbReference type="ChEBI" id="CHEBI:147286"/>
        <dbReference type="ChEBI" id="CHEBI:195366"/>
        <dbReference type="EC" id="2.1.2.2"/>
    </reaction>
</comment>
<evidence type="ECO:0000256" key="9">
    <source>
        <dbReference type="ARBA" id="ARBA00047664"/>
    </source>
</evidence>
<evidence type="ECO:0000256" key="4">
    <source>
        <dbReference type="ARBA" id="ARBA00022679"/>
    </source>
</evidence>
<dbReference type="HAMAP" id="MF_01930">
    <property type="entry name" value="PurN"/>
    <property type="match status" value="1"/>
</dbReference>
<dbReference type="InterPro" id="IPR002376">
    <property type="entry name" value="Formyl_transf_N"/>
</dbReference>
<dbReference type="OrthoDB" id="5575075at2759"/>
<dbReference type="GO" id="GO:0006189">
    <property type="term" value="P:'de novo' IMP biosynthetic process"/>
    <property type="evidence" value="ECO:0007669"/>
    <property type="project" value="UniProtKB-UniPathway"/>
</dbReference>
<gene>
    <name evidence="11" type="ORF">GOMPHAMPRED_006446</name>
</gene>
<organism evidence="11 12">
    <name type="scientific">Gomphillus americanus</name>
    <dbReference type="NCBI Taxonomy" id="1940652"/>
    <lineage>
        <taxon>Eukaryota</taxon>
        <taxon>Fungi</taxon>
        <taxon>Dikarya</taxon>
        <taxon>Ascomycota</taxon>
        <taxon>Pezizomycotina</taxon>
        <taxon>Lecanoromycetes</taxon>
        <taxon>OSLEUM clade</taxon>
        <taxon>Ostropomycetidae</taxon>
        <taxon>Ostropales</taxon>
        <taxon>Graphidaceae</taxon>
        <taxon>Gomphilloideae</taxon>
        <taxon>Gomphillus</taxon>
    </lineage>
</organism>
<keyword evidence="12" id="KW-1185">Reference proteome</keyword>
<dbReference type="InterPro" id="IPR036477">
    <property type="entry name" value="Formyl_transf_N_sf"/>
</dbReference>
<dbReference type="EMBL" id="CAJPDQ010000041">
    <property type="protein sequence ID" value="CAF9931911.1"/>
    <property type="molecule type" value="Genomic_DNA"/>
</dbReference>
<evidence type="ECO:0000256" key="7">
    <source>
        <dbReference type="ARBA" id="ARBA00041324"/>
    </source>
</evidence>
<sequence length="214" mass="23613">MVKSLVVLISGEGTNLQALMDAQEEIPAKIILVISNRQKAGGLQRAKSANIPTAYHNLMKYKKEHPDDEKKAREFYDGALAKMILEARPSLVVCAGWLHILAPSFLQPLDEAGIPVINLHPALPGQFNGLNAIERAFEAFQQGQISKTGIMIHYVIEAVDEGEPLLTRDIEIVPGESIEDLKNRVHVAEWKAIVEGTRIALQNLDKQANVISRP</sequence>
<dbReference type="PANTHER" id="PTHR43369">
    <property type="entry name" value="PHOSPHORIBOSYLGLYCINAMIDE FORMYLTRANSFERASE"/>
    <property type="match status" value="1"/>
</dbReference>
<feature type="domain" description="Formyl transferase N-terminal" evidence="10">
    <location>
        <begin position="5"/>
        <end position="195"/>
    </location>
</feature>
<evidence type="ECO:0000313" key="11">
    <source>
        <dbReference type="EMBL" id="CAF9931911.1"/>
    </source>
</evidence>
<name>A0A8H3G2H5_9LECA</name>
<dbReference type="NCBIfam" id="TIGR00639">
    <property type="entry name" value="PurN"/>
    <property type="match status" value="1"/>
</dbReference>
<evidence type="ECO:0000256" key="6">
    <source>
        <dbReference type="ARBA" id="ARBA00038440"/>
    </source>
</evidence>
<dbReference type="InterPro" id="IPR001555">
    <property type="entry name" value="GART_AS"/>
</dbReference>
<dbReference type="PROSITE" id="PS00373">
    <property type="entry name" value="GART"/>
    <property type="match status" value="1"/>
</dbReference>
<dbReference type="CDD" id="cd08645">
    <property type="entry name" value="FMT_core_GART"/>
    <property type="match status" value="1"/>
</dbReference>
<dbReference type="EC" id="2.1.2.2" evidence="2"/>
<evidence type="ECO:0000256" key="5">
    <source>
        <dbReference type="ARBA" id="ARBA00022755"/>
    </source>
</evidence>
<evidence type="ECO:0000313" key="12">
    <source>
        <dbReference type="Proteomes" id="UP000664169"/>
    </source>
</evidence>
<dbReference type="GO" id="GO:0005737">
    <property type="term" value="C:cytoplasm"/>
    <property type="evidence" value="ECO:0007669"/>
    <property type="project" value="TreeGrafter"/>
</dbReference>